<feature type="region of interest" description="Disordered" evidence="1">
    <location>
        <begin position="1"/>
        <end position="76"/>
    </location>
</feature>
<proteinExistence type="predicted"/>
<comment type="caution">
    <text evidence="2">The sequence shown here is derived from an EMBL/GenBank/DDBJ whole genome shotgun (WGS) entry which is preliminary data.</text>
</comment>
<gene>
    <name evidence="2" type="ORF">CIK65_15055</name>
</gene>
<dbReference type="Proteomes" id="UP000218620">
    <property type="component" value="Unassembled WGS sequence"/>
</dbReference>
<feature type="compositionally biased region" description="Basic and acidic residues" evidence="1">
    <location>
        <begin position="50"/>
        <end position="61"/>
    </location>
</feature>
<dbReference type="RefSeq" id="WP_096178898.1">
    <property type="nucleotide sequence ID" value="NZ_JABUYB010000011.1"/>
</dbReference>
<protein>
    <submittedName>
        <fullName evidence="2">Uncharacterized protein</fullName>
    </submittedName>
</protein>
<dbReference type="EMBL" id="NRGQ01000026">
    <property type="protein sequence ID" value="PCC41634.1"/>
    <property type="molecule type" value="Genomic_DNA"/>
</dbReference>
<evidence type="ECO:0000313" key="3">
    <source>
        <dbReference type="Proteomes" id="UP000218620"/>
    </source>
</evidence>
<accession>A0A2A3YQV5</accession>
<dbReference type="AlphaFoldDB" id="A0A2A3YQV5"/>
<name>A0A2A3YQV5_BREAU</name>
<reference evidence="2 3" key="1">
    <citation type="journal article" date="2017" name="Elife">
        <title>Extensive horizontal gene transfer in cheese-associated bacteria.</title>
        <authorList>
            <person name="Bonham K.S."/>
            <person name="Wolfe B.E."/>
            <person name="Dutton R.J."/>
        </authorList>
    </citation>
    <scope>NUCLEOTIDE SEQUENCE [LARGE SCALE GENOMIC DNA]</scope>
    <source>
        <strain evidence="2 3">962_8</strain>
    </source>
</reference>
<feature type="compositionally biased region" description="Low complexity" evidence="1">
    <location>
        <begin position="1"/>
        <end position="33"/>
    </location>
</feature>
<evidence type="ECO:0000313" key="2">
    <source>
        <dbReference type="EMBL" id="PCC41634.1"/>
    </source>
</evidence>
<sequence length="93" mass="9573">MARAFTSVSFASATSSSAGQARAESAAGRSASGDTGWGISSSDVEVETLSDSRPRHCRTDRLVGSSSARTLRASMAPATRWTDAGVSAAMRTM</sequence>
<organism evidence="2 3">
    <name type="scientific">Brevibacterium aurantiacum</name>
    <dbReference type="NCBI Taxonomy" id="273384"/>
    <lineage>
        <taxon>Bacteria</taxon>
        <taxon>Bacillati</taxon>
        <taxon>Actinomycetota</taxon>
        <taxon>Actinomycetes</taxon>
        <taxon>Micrococcales</taxon>
        <taxon>Brevibacteriaceae</taxon>
        <taxon>Brevibacterium</taxon>
    </lineage>
</organism>
<evidence type="ECO:0000256" key="1">
    <source>
        <dbReference type="SAM" id="MobiDB-lite"/>
    </source>
</evidence>